<evidence type="ECO:0000259" key="8">
    <source>
        <dbReference type="SMART" id="SM00093"/>
    </source>
</evidence>
<proteinExistence type="inferred from homology"/>
<sequence length="753" mass="86222">MEALVIANTGFAIEFFKHVCNNESTKNILFSPWSISSVMAMVYLGAKGHTADQIAEVFQFDKAGGIETTQIRRQPRAYSKMEELLYNSCISIHKFKPPTEISSNVHSRFQSLMQEINQPTKHFLLRSVHQLYGDKSAPFRKEFLRLVKEYYNADPQTVNFQDAAEDVRKEINAWVEHQTEGKIKNLLNEGSVDSLTQLILVNALYFKGNWSKTFKKEDTTEQPFRLNKSTSKPVKMMFQHDTFNWNYIKELQTQILELPYLKNDLSMFILLPDDITDGSTGLEMLEKALTYEALSKWTSPEEMEEVEANVYLPRAQLEDHYELKSALNNMGVTNAFSTSQADFTGMSEKSKLVLSQVLAMDSLAVANGNFTLELFKKLNHSSQGKNLFFSPWSISSALAMVYMGTRNNTATQMAEVLHFIMAKGTESSSQEPDLTEGEIIHELFKEMITEINQPRSTYLLKTANRLYGEKTFKFIDEYLQLVKKYYHAEPQAVDFLHAAEQVRGQINSWVEGQTDNKIKNLLPEGAVDSQTALVLVNAIYFKGMWDKRFQIENTTEKSFRLSKIQSKPVKMMFLKDTFPVFYIDTLRVYILELPYVSSELSMLILLPEDILDESTGLELLEKELTYERLSIWTSPEMMEKTEVEIQLPRFKLEESYDLKSTLSSMGMQDAFNQSQANFSGMSTGNDLFLSEVFHKSFVEVNEEGTEAAAATGAVVVTRSSLRPIKIEADHPFLFFIRHNKTKNILFFGRFCSP</sequence>
<dbReference type="SUPFAM" id="SSF56574">
    <property type="entry name" value="Serpins"/>
    <property type="match status" value="2"/>
</dbReference>
<dbReference type="Gene3D" id="2.30.39.10">
    <property type="entry name" value="Alpha-1-antitrypsin, domain 1"/>
    <property type="match status" value="2"/>
</dbReference>
<accession>A0ABQ7SKV2</accession>
<name>A0ABQ7SKV2_PHRPL</name>
<reference evidence="9 10" key="1">
    <citation type="journal article" date="2022" name="Gigascience">
        <title>A chromosome-level genome assembly and annotation of the desert horned lizard, Phrynosoma platyrhinos, provides insight into chromosomal rearrangements among reptiles.</title>
        <authorList>
            <person name="Koochekian N."/>
            <person name="Ascanio A."/>
            <person name="Farleigh K."/>
            <person name="Card D.C."/>
            <person name="Schield D.R."/>
            <person name="Castoe T.A."/>
            <person name="Jezkova T."/>
        </authorList>
    </citation>
    <scope>NUCLEOTIDE SEQUENCE [LARGE SCALE GENOMIC DNA]</scope>
    <source>
        <strain evidence="9">NK-2021</strain>
    </source>
</reference>
<comment type="caution">
    <text evidence="9">The sequence shown here is derived from an EMBL/GenBank/DDBJ whole genome shotgun (WGS) entry which is preliminary data.</text>
</comment>
<evidence type="ECO:0000256" key="2">
    <source>
        <dbReference type="ARBA" id="ARBA00004496"/>
    </source>
</evidence>
<comment type="similarity">
    <text evidence="3">Belongs to the serpin family. Ov-serpin subfamily.</text>
</comment>
<dbReference type="InterPro" id="IPR000215">
    <property type="entry name" value="Serpin_fam"/>
</dbReference>
<evidence type="ECO:0000256" key="4">
    <source>
        <dbReference type="ARBA" id="ARBA00022490"/>
    </source>
</evidence>
<evidence type="ECO:0000313" key="9">
    <source>
        <dbReference type="EMBL" id="KAH0617970.1"/>
    </source>
</evidence>
<keyword evidence="4" id="KW-0963">Cytoplasm</keyword>
<organism evidence="9 10">
    <name type="scientific">Phrynosoma platyrhinos</name>
    <name type="common">Desert horned lizard</name>
    <dbReference type="NCBI Taxonomy" id="52577"/>
    <lineage>
        <taxon>Eukaryota</taxon>
        <taxon>Metazoa</taxon>
        <taxon>Chordata</taxon>
        <taxon>Craniata</taxon>
        <taxon>Vertebrata</taxon>
        <taxon>Euteleostomi</taxon>
        <taxon>Lepidosauria</taxon>
        <taxon>Squamata</taxon>
        <taxon>Bifurcata</taxon>
        <taxon>Unidentata</taxon>
        <taxon>Episquamata</taxon>
        <taxon>Toxicofera</taxon>
        <taxon>Iguania</taxon>
        <taxon>Phrynosomatidae</taxon>
        <taxon>Phrynosomatinae</taxon>
        <taxon>Phrynosoma</taxon>
    </lineage>
</organism>
<dbReference type="SMART" id="SM00093">
    <property type="entry name" value="SERPIN"/>
    <property type="match status" value="2"/>
</dbReference>
<dbReference type="Pfam" id="PF00079">
    <property type="entry name" value="Serpin"/>
    <property type="match status" value="2"/>
</dbReference>
<feature type="domain" description="Serpin" evidence="8">
    <location>
        <begin position="372"/>
        <end position="753"/>
    </location>
</feature>
<evidence type="ECO:0000256" key="1">
    <source>
        <dbReference type="ARBA" id="ARBA00004123"/>
    </source>
</evidence>
<evidence type="ECO:0000313" key="10">
    <source>
        <dbReference type="Proteomes" id="UP000826234"/>
    </source>
</evidence>
<dbReference type="InterPro" id="IPR023795">
    <property type="entry name" value="Serpin_CS"/>
</dbReference>
<dbReference type="Proteomes" id="UP000826234">
    <property type="component" value="Unassembled WGS sequence"/>
</dbReference>
<dbReference type="EMBL" id="JAIPUX010005289">
    <property type="protein sequence ID" value="KAH0617970.1"/>
    <property type="molecule type" value="Genomic_DNA"/>
</dbReference>
<feature type="domain" description="Serpin" evidence="8">
    <location>
        <begin position="13"/>
        <end position="370"/>
    </location>
</feature>
<gene>
    <name evidence="9" type="ORF">JD844_016793</name>
</gene>
<dbReference type="InterPro" id="IPR036186">
    <property type="entry name" value="Serpin_sf"/>
</dbReference>
<protein>
    <recommendedName>
        <fullName evidence="7">Serpin B10</fullName>
    </recommendedName>
</protein>
<evidence type="ECO:0000256" key="7">
    <source>
        <dbReference type="ARBA" id="ARBA00041146"/>
    </source>
</evidence>
<evidence type="ECO:0000256" key="6">
    <source>
        <dbReference type="ARBA" id="ARBA00023242"/>
    </source>
</evidence>
<dbReference type="PANTHER" id="PTHR11461">
    <property type="entry name" value="SERINE PROTEASE INHIBITOR, SERPIN"/>
    <property type="match status" value="1"/>
</dbReference>
<keyword evidence="10" id="KW-1185">Reference proteome</keyword>
<keyword evidence="5" id="KW-0646">Protease inhibitor</keyword>
<evidence type="ECO:0000256" key="3">
    <source>
        <dbReference type="ARBA" id="ARBA00006426"/>
    </source>
</evidence>
<dbReference type="CDD" id="cd19956">
    <property type="entry name" value="serpinB"/>
    <property type="match status" value="1"/>
</dbReference>
<keyword evidence="6" id="KW-0539">Nucleus</keyword>
<dbReference type="InterPro" id="IPR023796">
    <property type="entry name" value="Serpin_dom"/>
</dbReference>
<comment type="subcellular location">
    <subcellularLocation>
        <location evidence="2">Cytoplasm</location>
    </subcellularLocation>
    <subcellularLocation>
        <location evidence="1">Nucleus</location>
    </subcellularLocation>
</comment>
<dbReference type="InterPro" id="IPR042185">
    <property type="entry name" value="Serpin_sf_2"/>
</dbReference>
<dbReference type="PROSITE" id="PS00284">
    <property type="entry name" value="SERPIN"/>
    <property type="match status" value="1"/>
</dbReference>
<dbReference type="InterPro" id="IPR042178">
    <property type="entry name" value="Serpin_sf_1"/>
</dbReference>
<evidence type="ECO:0000256" key="5">
    <source>
        <dbReference type="ARBA" id="ARBA00022690"/>
    </source>
</evidence>
<dbReference type="PANTHER" id="PTHR11461:SF175">
    <property type="entry name" value="SERPIN B10"/>
    <property type="match status" value="1"/>
</dbReference>
<dbReference type="Gene3D" id="3.30.497.10">
    <property type="entry name" value="Antithrombin, subunit I, domain 2"/>
    <property type="match status" value="2"/>
</dbReference>